<sequence length="67" mass="7705">MEQQIVETTVLKAAEGKVLRRKSDGWMAGSELWLGYTHYIGGIKLDEPLAELPEHYEEIDETEIEKE</sequence>
<accession>A0A4V2SE70</accession>
<dbReference type="RefSeq" id="WP_131927469.1">
    <property type="nucleotide sequence ID" value="NZ_SLXB01000034.1"/>
</dbReference>
<evidence type="ECO:0000313" key="2">
    <source>
        <dbReference type="Proteomes" id="UP000295600"/>
    </source>
</evidence>
<dbReference type="AlphaFoldDB" id="A0A4V2SE70"/>
<protein>
    <submittedName>
        <fullName evidence="1">Uncharacterized protein</fullName>
    </submittedName>
</protein>
<evidence type="ECO:0000313" key="1">
    <source>
        <dbReference type="EMBL" id="TCO87152.1"/>
    </source>
</evidence>
<reference evidence="1 2" key="1">
    <citation type="submission" date="2019-03" db="EMBL/GenBank/DDBJ databases">
        <title>Genomic Encyclopedia of Type Strains, Phase IV (KMG-IV): sequencing the most valuable type-strain genomes for metagenomic binning, comparative biology and taxonomic classification.</title>
        <authorList>
            <person name="Goeker M."/>
        </authorList>
    </citation>
    <scope>NUCLEOTIDE SEQUENCE [LARGE SCALE GENOMIC DNA]</scope>
    <source>
        <strain evidence="1 2">DSM 23917</strain>
    </source>
</reference>
<proteinExistence type="predicted"/>
<organism evidence="1 2">
    <name type="scientific">Prevotella heparinolytica</name>
    <dbReference type="NCBI Taxonomy" id="28113"/>
    <lineage>
        <taxon>Bacteria</taxon>
        <taxon>Pseudomonadati</taxon>
        <taxon>Bacteroidota</taxon>
        <taxon>Bacteroidia</taxon>
        <taxon>Bacteroidales</taxon>
        <taxon>Bacteroidaceae</taxon>
        <taxon>Bacteroides</taxon>
    </lineage>
</organism>
<name>A0A4V2SE70_9BACE</name>
<dbReference type="EMBL" id="SLXB01000034">
    <property type="protein sequence ID" value="TCO87152.1"/>
    <property type="molecule type" value="Genomic_DNA"/>
</dbReference>
<gene>
    <name evidence="1" type="ORF">EV202_13412</name>
</gene>
<dbReference type="Proteomes" id="UP000295600">
    <property type="component" value="Unassembled WGS sequence"/>
</dbReference>
<comment type="caution">
    <text evidence="1">The sequence shown here is derived from an EMBL/GenBank/DDBJ whole genome shotgun (WGS) entry which is preliminary data.</text>
</comment>